<protein>
    <submittedName>
        <fullName evidence="2">Uncharacterized protein</fullName>
    </submittedName>
</protein>
<dbReference type="Proteomes" id="UP000631791">
    <property type="component" value="Unassembled WGS sequence"/>
</dbReference>
<evidence type="ECO:0000313" key="2">
    <source>
        <dbReference type="EMBL" id="MBG6101853.1"/>
    </source>
</evidence>
<name>A0ABS0JZR3_9ACTN</name>
<proteinExistence type="predicted"/>
<dbReference type="EMBL" id="JADOTY010000001">
    <property type="protein sequence ID" value="MBG6101853.1"/>
    <property type="molecule type" value="Genomic_DNA"/>
</dbReference>
<evidence type="ECO:0000256" key="1">
    <source>
        <dbReference type="SAM" id="MobiDB-lite"/>
    </source>
</evidence>
<comment type="caution">
    <text evidence="2">The sequence shown here is derived from an EMBL/GenBank/DDBJ whole genome shotgun (WGS) entry which is preliminary data.</text>
</comment>
<sequence length="263" mass="27643">MSSGDSRLLLTGAGPSRRPCAPTSSIDVRGRPAPTLALPSCCLGRFVDCARGHGDPPSLSDQRHSPHLHTCPEVTRELLPVAHGPDDGRVTSSTSRGAWASAHLRDRAWIAGQLVPRRLGLSHITWRSYVAHQLSDHSELCQSLGSTGDGSMSAHLRSTSTSWPCTSPENVGTHWCSPLRTAGHCATPTSGPGLRADCVVGRAGRCDSPRPAAHSSESGRGGWCQCEGGATDEAFAARGADYLRTGTTDGGVIDLGKRRSPGR</sequence>
<accession>A0ABS0JZR3</accession>
<gene>
    <name evidence="2" type="ORF">IW249_002267</name>
</gene>
<organism evidence="2 3">
    <name type="scientific">Micromonospora vinacea</name>
    <dbReference type="NCBI Taxonomy" id="709878"/>
    <lineage>
        <taxon>Bacteria</taxon>
        <taxon>Bacillati</taxon>
        <taxon>Actinomycetota</taxon>
        <taxon>Actinomycetes</taxon>
        <taxon>Micromonosporales</taxon>
        <taxon>Micromonosporaceae</taxon>
        <taxon>Micromonospora</taxon>
    </lineage>
</organism>
<reference evidence="2 3" key="1">
    <citation type="submission" date="2020-11" db="EMBL/GenBank/DDBJ databases">
        <title>Sequencing the genomes of 1000 actinobacteria strains.</title>
        <authorList>
            <person name="Klenk H.-P."/>
        </authorList>
    </citation>
    <scope>NUCLEOTIDE SEQUENCE [LARGE SCALE GENOMIC DNA]</scope>
    <source>
        <strain evidence="2 3">DSM 101695</strain>
    </source>
</reference>
<feature type="region of interest" description="Disordered" evidence="1">
    <location>
        <begin position="1"/>
        <end position="31"/>
    </location>
</feature>
<keyword evidence="3" id="KW-1185">Reference proteome</keyword>
<evidence type="ECO:0000313" key="3">
    <source>
        <dbReference type="Proteomes" id="UP000631791"/>
    </source>
</evidence>
<feature type="region of interest" description="Disordered" evidence="1">
    <location>
        <begin position="242"/>
        <end position="263"/>
    </location>
</feature>